<keyword evidence="2 12" id="KW-0547">Nucleotide-binding</keyword>
<feature type="domain" description="UvrD-like helicase ATP-binding" evidence="13">
    <location>
        <begin position="7"/>
        <end position="263"/>
    </location>
</feature>
<dbReference type="GO" id="GO:0005524">
    <property type="term" value="F:ATP binding"/>
    <property type="evidence" value="ECO:0007669"/>
    <property type="project" value="UniProtKB-UniRule"/>
</dbReference>
<keyword evidence="6" id="KW-0238">DNA-binding</keyword>
<evidence type="ECO:0000259" key="14">
    <source>
        <dbReference type="PROSITE" id="PS51217"/>
    </source>
</evidence>
<proteinExistence type="inferred from homology"/>
<dbReference type="SUPFAM" id="SSF52540">
    <property type="entry name" value="P-loop containing nucleoside triphosphate hydrolases"/>
    <property type="match status" value="1"/>
</dbReference>
<evidence type="ECO:0000256" key="2">
    <source>
        <dbReference type="ARBA" id="ARBA00022741"/>
    </source>
</evidence>
<dbReference type="PANTHER" id="PTHR11070:SF2">
    <property type="entry name" value="ATP-DEPENDENT DNA HELICASE SRS2"/>
    <property type="match status" value="1"/>
</dbReference>
<keyword evidence="4 12" id="KW-0347">Helicase</keyword>
<evidence type="ECO:0000259" key="13">
    <source>
        <dbReference type="PROSITE" id="PS51198"/>
    </source>
</evidence>
<keyword evidence="5 12" id="KW-0067">ATP-binding</keyword>
<evidence type="ECO:0000256" key="4">
    <source>
        <dbReference type="ARBA" id="ARBA00022806"/>
    </source>
</evidence>
<feature type="domain" description="UvrD-like helicase C-terminal" evidence="14">
    <location>
        <begin position="264"/>
        <end position="514"/>
    </location>
</feature>
<dbReference type="PANTHER" id="PTHR11070">
    <property type="entry name" value="UVRD / RECB / PCRA DNA HELICASE FAMILY MEMBER"/>
    <property type="match status" value="1"/>
</dbReference>
<comment type="catalytic activity">
    <reaction evidence="11">
        <text>ATP + H2O = ADP + phosphate + H(+)</text>
        <dbReference type="Rhea" id="RHEA:13065"/>
        <dbReference type="ChEBI" id="CHEBI:15377"/>
        <dbReference type="ChEBI" id="CHEBI:15378"/>
        <dbReference type="ChEBI" id="CHEBI:30616"/>
        <dbReference type="ChEBI" id="CHEBI:43474"/>
        <dbReference type="ChEBI" id="CHEBI:456216"/>
        <dbReference type="EC" id="5.6.2.4"/>
    </reaction>
</comment>
<keyword evidence="7" id="KW-0413">Isomerase</keyword>
<evidence type="ECO:0000256" key="11">
    <source>
        <dbReference type="ARBA" id="ARBA00048988"/>
    </source>
</evidence>
<dbReference type="PROSITE" id="PS51217">
    <property type="entry name" value="UVRD_HELICASE_CTER"/>
    <property type="match status" value="1"/>
</dbReference>
<evidence type="ECO:0000256" key="6">
    <source>
        <dbReference type="ARBA" id="ARBA00023125"/>
    </source>
</evidence>
<evidence type="ECO:0000256" key="12">
    <source>
        <dbReference type="PROSITE-ProRule" id="PRU00560"/>
    </source>
</evidence>
<dbReference type="EC" id="5.6.2.4" evidence="9"/>
<dbReference type="RefSeq" id="WP_115737299.1">
    <property type="nucleotide sequence ID" value="NZ_JABTYD010000006.1"/>
</dbReference>
<evidence type="ECO:0000256" key="1">
    <source>
        <dbReference type="ARBA" id="ARBA00009922"/>
    </source>
</evidence>
<dbReference type="GO" id="GO:0003677">
    <property type="term" value="F:DNA binding"/>
    <property type="evidence" value="ECO:0007669"/>
    <property type="project" value="UniProtKB-KW"/>
</dbReference>
<dbReference type="EMBL" id="OGUU01000049">
    <property type="protein sequence ID" value="SPC25921.1"/>
    <property type="molecule type" value="Genomic_DNA"/>
</dbReference>
<dbReference type="CDD" id="cd17932">
    <property type="entry name" value="DEXQc_UvrD"/>
    <property type="match status" value="1"/>
</dbReference>
<dbReference type="InterPro" id="IPR014017">
    <property type="entry name" value="DNA_helicase_UvrD-like_C"/>
</dbReference>
<name>A0A7Z7NQC6_9BURK</name>
<protein>
    <recommendedName>
        <fullName evidence="9">DNA 3'-5' helicase</fullName>
        <ecNumber evidence="9">5.6.2.4</ecNumber>
    </recommendedName>
    <alternativeName>
        <fullName evidence="10">DNA 3'-5' helicase II</fullName>
    </alternativeName>
</protein>
<dbReference type="InterPro" id="IPR014016">
    <property type="entry name" value="UvrD-like_ATP-bd"/>
</dbReference>
<comment type="caution">
    <text evidence="15">The sequence shown here is derived from an EMBL/GenBank/DDBJ whole genome shotgun (WGS) entry which is preliminary data.</text>
</comment>
<dbReference type="Gene3D" id="1.10.486.10">
    <property type="entry name" value="PCRA, domain 4"/>
    <property type="match status" value="1"/>
</dbReference>
<accession>A0A7Z7NQC6</accession>
<comment type="similarity">
    <text evidence="1">Belongs to the helicase family. UvrD subfamily.</text>
</comment>
<dbReference type="Gene3D" id="1.10.10.160">
    <property type="match status" value="1"/>
</dbReference>
<reference evidence="15 16" key="1">
    <citation type="submission" date="2018-01" db="EMBL/GenBank/DDBJ databases">
        <authorList>
            <person name="Clerissi C."/>
        </authorList>
    </citation>
    <scope>NUCLEOTIDE SEQUENCE [LARGE SCALE GENOMIC DNA]</scope>
    <source>
        <strain evidence="15">Cupriavidus taiwanensis STM 6021</strain>
    </source>
</reference>
<organism evidence="15 16">
    <name type="scientific">Cupriavidus taiwanensis</name>
    <dbReference type="NCBI Taxonomy" id="164546"/>
    <lineage>
        <taxon>Bacteria</taxon>
        <taxon>Pseudomonadati</taxon>
        <taxon>Pseudomonadota</taxon>
        <taxon>Betaproteobacteria</taxon>
        <taxon>Burkholderiales</taxon>
        <taxon>Burkholderiaceae</taxon>
        <taxon>Cupriavidus</taxon>
    </lineage>
</organism>
<evidence type="ECO:0000256" key="8">
    <source>
        <dbReference type="ARBA" id="ARBA00034617"/>
    </source>
</evidence>
<dbReference type="InterPro" id="IPR000212">
    <property type="entry name" value="DNA_helicase_UvrD/REP"/>
</dbReference>
<dbReference type="GO" id="GO:0000725">
    <property type="term" value="P:recombinational repair"/>
    <property type="evidence" value="ECO:0007669"/>
    <property type="project" value="TreeGrafter"/>
</dbReference>
<gene>
    <name evidence="15" type="ORF">CBM2594_U20108</name>
</gene>
<dbReference type="AlphaFoldDB" id="A0A7Z7NQC6"/>
<evidence type="ECO:0000313" key="16">
    <source>
        <dbReference type="Proteomes" id="UP000257139"/>
    </source>
</evidence>
<dbReference type="Pfam" id="PF13361">
    <property type="entry name" value="UvrD_C"/>
    <property type="match status" value="2"/>
</dbReference>
<evidence type="ECO:0000256" key="10">
    <source>
        <dbReference type="ARBA" id="ARBA00034923"/>
    </source>
</evidence>
<sequence>MSLAEVLDRLNPSQREVVEYVGHCVAVAVPGAGKTATISAKAAVLLSQPNVTVGAVTFSKDAAVELRDRILALSGPAAKRRLLAGTFHSLAYKQLLGANGKRPDIATDGDRTAIVAQVLQDFGLDWKVEDAVTEIERIKNGFAAPSLETVEGQLYSAYQEALERNGRVDFQDLMRYAVKGMQEGSIQPYKVDVLLVDEYQDVDSHQALWTALHARAGAAVSLVCDDDQSIYGFRAAMGLQGIEAFTKEFSPRQIVLGINYRSRSEILAVSDRVIRNNRERIVKELISHHGPGGSVTFERHDDEYREAVAVIEALSSAIRSGKTAAVLARTNRILDPVEAVCRSHGVKYHRAAGRSILDRPESALMGSLLELVEGKRETGLDAVLGFAGIGLGDLHTLHKSFSSTGNTKKPKKQDLLAANVGEEAAETYVGFMKKLDEWRGLCVRQFYSLVLDGVYEWMMKWAKTDQAKRSITTTYDVLSRLSGTFSDRLEYLRRRNNEPAQDAVVLTTFHSSKGLEWDYTALIRLEETVIPDDGSSEAEERRLFYVGLTRAREVMTLSTAKKNPTSRFVIEAGLA</sequence>
<comment type="catalytic activity">
    <reaction evidence="8">
        <text>Couples ATP hydrolysis with the unwinding of duplex DNA by translocating in the 3'-5' direction.</text>
        <dbReference type="EC" id="5.6.2.4"/>
    </reaction>
</comment>
<dbReference type="PROSITE" id="PS51198">
    <property type="entry name" value="UVRD_HELICASE_ATP_BIND"/>
    <property type="match status" value="1"/>
</dbReference>
<evidence type="ECO:0000256" key="7">
    <source>
        <dbReference type="ARBA" id="ARBA00023235"/>
    </source>
</evidence>
<feature type="binding site" evidence="12">
    <location>
        <begin position="28"/>
        <end position="35"/>
    </location>
    <ligand>
        <name>ATP</name>
        <dbReference type="ChEBI" id="CHEBI:30616"/>
    </ligand>
</feature>
<dbReference type="Pfam" id="PF00580">
    <property type="entry name" value="UvrD-helicase"/>
    <property type="match status" value="1"/>
</dbReference>
<dbReference type="Gene3D" id="3.40.50.300">
    <property type="entry name" value="P-loop containing nucleotide triphosphate hydrolases"/>
    <property type="match status" value="2"/>
</dbReference>
<dbReference type="Proteomes" id="UP000257139">
    <property type="component" value="Unassembled WGS sequence"/>
</dbReference>
<dbReference type="GO" id="GO:0016787">
    <property type="term" value="F:hydrolase activity"/>
    <property type="evidence" value="ECO:0007669"/>
    <property type="project" value="UniProtKB-UniRule"/>
</dbReference>
<dbReference type="InterPro" id="IPR027417">
    <property type="entry name" value="P-loop_NTPase"/>
</dbReference>
<evidence type="ECO:0000256" key="3">
    <source>
        <dbReference type="ARBA" id="ARBA00022801"/>
    </source>
</evidence>
<evidence type="ECO:0000256" key="9">
    <source>
        <dbReference type="ARBA" id="ARBA00034808"/>
    </source>
</evidence>
<evidence type="ECO:0000256" key="5">
    <source>
        <dbReference type="ARBA" id="ARBA00022840"/>
    </source>
</evidence>
<keyword evidence="3 12" id="KW-0378">Hydrolase</keyword>
<dbReference type="GO" id="GO:0043138">
    <property type="term" value="F:3'-5' DNA helicase activity"/>
    <property type="evidence" value="ECO:0007669"/>
    <property type="project" value="UniProtKB-EC"/>
</dbReference>
<evidence type="ECO:0000313" key="15">
    <source>
        <dbReference type="EMBL" id="SPC25921.1"/>
    </source>
</evidence>
<dbReference type="InterPro" id="IPR013986">
    <property type="entry name" value="DExx_box_DNA_helicase_dom_sf"/>
</dbReference>